<protein>
    <submittedName>
        <fullName evidence="3">Uncharacterized protein</fullName>
    </submittedName>
</protein>
<feature type="compositionally biased region" description="Basic and acidic residues" evidence="1">
    <location>
        <begin position="41"/>
        <end position="55"/>
    </location>
</feature>
<evidence type="ECO:0000256" key="2">
    <source>
        <dbReference type="SAM" id="Phobius"/>
    </source>
</evidence>
<dbReference type="AlphaFoldDB" id="A0A8K0DHU2"/>
<name>A0A8K0DHU2_IGNLU</name>
<keyword evidence="4" id="KW-1185">Reference proteome</keyword>
<dbReference type="Proteomes" id="UP000801492">
    <property type="component" value="Unassembled WGS sequence"/>
</dbReference>
<dbReference type="OrthoDB" id="7790442at2759"/>
<evidence type="ECO:0000313" key="4">
    <source>
        <dbReference type="Proteomes" id="UP000801492"/>
    </source>
</evidence>
<keyword evidence="2" id="KW-0812">Transmembrane</keyword>
<gene>
    <name evidence="3" type="ORF">ILUMI_02672</name>
</gene>
<accession>A0A8K0DHU2</accession>
<sequence length="189" mass="20785">MNYNPRLNCSFGQLFFINIALVFVFVSGYQGGGESKTPLPDTDKKQMPDSIEKMPNDFPYNVNRRQQGGRMYFAIAAAPSGQTFSRAFNKTLTNITQSYLTNRFDKTSYNISLDTLAIELPENGSFSADLLENLCLQFEGKHVVAVLVVGDSPAAFAVTLAAKHAGIPVLWARGHTGFLTGFRSLVSLM</sequence>
<organism evidence="3 4">
    <name type="scientific">Ignelater luminosus</name>
    <name type="common">Cucubano</name>
    <name type="synonym">Pyrophorus luminosus</name>
    <dbReference type="NCBI Taxonomy" id="2038154"/>
    <lineage>
        <taxon>Eukaryota</taxon>
        <taxon>Metazoa</taxon>
        <taxon>Ecdysozoa</taxon>
        <taxon>Arthropoda</taxon>
        <taxon>Hexapoda</taxon>
        <taxon>Insecta</taxon>
        <taxon>Pterygota</taxon>
        <taxon>Neoptera</taxon>
        <taxon>Endopterygota</taxon>
        <taxon>Coleoptera</taxon>
        <taxon>Polyphaga</taxon>
        <taxon>Elateriformia</taxon>
        <taxon>Elateroidea</taxon>
        <taxon>Elateridae</taxon>
        <taxon>Agrypninae</taxon>
        <taxon>Pyrophorini</taxon>
        <taxon>Ignelater</taxon>
    </lineage>
</organism>
<comment type="caution">
    <text evidence="3">The sequence shown here is derived from an EMBL/GenBank/DDBJ whole genome shotgun (WGS) entry which is preliminary data.</text>
</comment>
<evidence type="ECO:0000256" key="1">
    <source>
        <dbReference type="SAM" id="MobiDB-lite"/>
    </source>
</evidence>
<reference evidence="3" key="1">
    <citation type="submission" date="2019-08" db="EMBL/GenBank/DDBJ databases">
        <title>The genome of the North American firefly Photinus pyralis.</title>
        <authorList>
            <consortium name="Photinus pyralis genome working group"/>
            <person name="Fallon T.R."/>
            <person name="Sander Lower S.E."/>
            <person name="Weng J.-K."/>
        </authorList>
    </citation>
    <scope>NUCLEOTIDE SEQUENCE</scope>
    <source>
        <strain evidence="3">TRF0915ILg1</strain>
        <tissue evidence="3">Whole body</tissue>
    </source>
</reference>
<feature type="transmembrane region" description="Helical" evidence="2">
    <location>
        <begin position="12"/>
        <end position="29"/>
    </location>
</feature>
<proteinExistence type="predicted"/>
<feature type="region of interest" description="Disordered" evidence="1">
    <location>
        <begin position="33"/>
        <end position="57"/>
    </location>
</feature>
<dbReference type="EMBL" id="VTPC01001011">
    <property type="protein sequence ID" value="KAF2903513.1"/>
    <property type="molecule type" value="Genomic_DNA"/>
</dbReference>
<evidence type="ECO:0000313" key="3">
    <source>
        <dbReference type="EMBL" id="KAF2903513.1"/>
    </source>
</evidence>
<keyword evidence="2" id="KW-1133">Transmembrane helix</keyword>
<keyword evidence="2" id="KW-0472">Membrane</keyword>